<evidence type="ECO:0000256" key="6">
    <source>
        <dbReference type="PIRSR" id="PIRSR000097-3"/>
    </source>
</evidence>
<dbReference type="AlphaFoldDB" id="A0A1W4WN46"/>
<dbReference type="Proteomes" id="UP000192223">
    <property type="component" value="Unplaced"/>
</dbReference>
<dbReference type="FunFam" id="3.20.20.100:FF:000006">
    <property type="entry name" value="Aldo-keto reductase family 1 member A1"/>
    <property type="match status" value="1"/>
</dbReference>
<dbReference type="Pfam" id="PF00248">
    <property type="entry name" value="Aldo_ket_red"/>
    <property type="match status" value="1"/>
</dbReference>
<dbReference type="PROSITE" id="PS00798">
    <property type="entry name" value="ALDOKETO_REDUCTASE_1"/>
    <property type="match status" value="1"/>
</dbReference>
<evidence type="ECO:0000256" key="2">
    <source>
        <dbReference type="ARBA" id="ARBA00022857"/>
    </source>
</evidence>
<keyword evidence="2" id="KW-0521">NADP</keyword>
<comment type="similarity">
    <text evidence="1">Belongs to the aldo/keto reductase family.</text>
</comment>
<gene>
    <name evidence="10" type="primary">LOC108737140</name>
</gene>
<feature type="site" description="Lowers pKa of active site Tyr" evidence="6">
    <location>
        <position position="102"/>
    </location>
</feature>
<dbReference type="InterPro" id="IPR018170">
    <property type="entry name" value="Aldo/ket_reductase_CS"/>
</dbReference>
<reference evidence="10" key="1">
    <citation type="submission" date="2025-08" db="UniProtKB">
        <authorList>
            <consortium name="RefSeq"/>
        </authorList>
    </citation>
    <scope>IDENTIFICATION</scope>
    <source>
        <tissue evidence="10">Entire body</tissue>
    </source>
</reference>
<dbReference type="SUPFAM" id="SSF51430">
    <property type="entry name" value="NAD(P)-linked oxidoreductase"/>
    <property type="match status" value="1"/>
</dbReference>
<evidence type="ECO:0000313" key="10">
    <source>
        <dbReference type="RefSeq" id="XP_018325339.2"/>
    </source>
</evidence>
<evidence type="ECO:0000259" key="8">
    <source>
        <dbReference type="Pfam" id="PF00248"/>
    </source>
</evidence>
<dbReference type="InParanoid" id="A0A1W4WN46"/>
<evidence type="ECO:0000256" key="1">
    <source>
        <dbReference type="ARBA" id="ARBA00007905"/>
    </source>
</evidence>
<accession>A0A1W4WN46</accession>
<dbReference type="InterPro" id="IPR020471">
    <property type="entry name" value="AKR"/>
</dbReference>
<evidence type="ECO:0000256" key="7">
    <source>
        <dbReference type="SAM" id="SignalP"/>
    </source>
</evidence>
<dbReference type="PANTHER" id="PTHR11732">
    <property type="entry name" value="ALDO/KETO REDUCTASE"/>
    <property type="match status" value="1"/>
</dbReference>
<dbReference type="PROSITE" id="PS00062">
    <property type="entry name" value="ALDOKETO_REDUCTASE_2"/>
    <property type="match status" value="1"/>
</dbReference>
<protein>
    <submittedName>
        <fullName evidence="10">Aldose reductase-like</fullName>
    </submittedName>
</protein>
<dbReference type="PRINTS" id="PR00069">
    <property type="entry name" value="ALDKETRDTASE"/>
</dbReference>
<evidence type="ECO:0000256" key="4">
    <source>
        <dbReference type="PIRSR" id="PIRSR000097-1"/>
    </source>
</evidence>
<evidence type="ECO:0000256" key="3">
    <source>
        <dbReference type="ARBA" id="ARBA00023002"/>
    </source>
</evidence>
<feature type="chain" id="PRO_5028954128" evidence="7">
    <location>
        <begin position="22"/>
        <end position="339"/>
    </location>
</feature>
<name>A0A1W4WN46_AGRPL</name>
<dbReference type="OrthoDB" id="416253at2759"/>
<evidence type="ECO:0000313" key="9">
    <source>
        <dbReference type="Proteomes" id="UP000192223"/>
    </source>
</evidence>
<feature type="active site" description="Proton donor" evidence="4">
    <location>
        <position position="73"/>
    </location>
</feature>
<dbReference type="GO" id="GO:0016491">
    <property type="term" value="F:oxidoreductase activity"/>
    <property type="evidence" value="ECO:0007669"/>
    <property type="project" value="UniProtKB-KW"/>
</dbReference>
<dbReference type="Gene3D" id="3.20.20.100">
    <property type="entry name" value="NADP-dependent oxidoreductase domain"/>
    <property type="match status" value="1"/>
</dbReference>
<dbReference type="PIRSF" id="PIRSF000097">
    <property type="entry name" value="AKR"/>
    <property type="match status" value="1"/>
</dbReference>
<dbReference type="GeneID" id="108737140"/>
<feature type="signal peptide" evidence="7">
    <location>
        <begin position="1"/>
        <end position="21"/>
    </location>
</feature>
<evidence type="ECO:0000256" key="5">
    <source>
        <dbReference type="PIRSR" id="PIRSR000097-2"/>
    </source>
</evidence>
<keyword evidence="3" id="KW-0560">Oxidoreductase</keyword>
<feature type="binding site" evidence="5">
    <location>
        <position position="135"/>
    </location>
    <ligand>
        <name>substrate</name>
    </ligand>
</feature>
<proteinExistence type="inferred from homology"/>
<sequence>MAYTKWFNCVICLIATIVTLGDTTIAPTIKLNNGLDIPVIGLGTWKSRGGDVVQAVKDAIDAGYRHIDTAWIYQNEKEVGEGIKAKIDEGVVKREDLFIVTKLYNTFHKPEDVEPAINQSLSALGLDYLDLYLMHTPMDFQKIVNTNLPVDKTGQAIPAGVDFVDTWNAMEKVYRKGLTKSIGVSNFNKRQIEKILEKGSVVPVTNQVECHPYLNQKKLAEFCKSKGITLTAYSPLGSADRPWAKPDDPKLLDDPNLKKIADKYKKSAAQIVLRYLVQSGYIAIPKSVNKGRIQENINIFDFELTPEDMKYVDSFDRNGRIFKFDWGSKHQYYPFNDEY</sequence>
<keyword evidence="7" id="KW-0732">Signal</keyword>
<dbReference type="RefSeq" id="XP_018325339.2">
    <property type="nucleotide sequence ID" value="XM_018469837.2"/>
</dbReference>
<dbReference type="InterPro" id="IPR023210">
    <property type="entry name" value="NADP_OxRdtase_dom"/>
</dbReference>
<organism evidence="9 10">
    <name type="scientific">Agrilus planipennis</name>
    <name type="common">Emerald ash borer</name>
    <name type="synonym">Agrilus marcopoli</name>
    <dbReference type="NCBI Taxonomy" id="224129"/>
    <lineage>
        <taxon>Eukaryota</taxon>
        <taxon>Metazoa</taxon>
        <taxon>Ecdysozoa</taxon>
        <taxon>Arthropoda</taxon>
        <taxon>Hexapoda</taxon>
        <taxon>Insecta</taxon>
        <taxon>Pterygota</taxon>
        <taxon>Neoptera</taxon>
        <taxon>Endopterygota</taxon>
        <taxon>Coleoptera</taxon>
        <taxon>Polyphaga</taxon>
        <taxon>Elateriformia</taxon>
        <taxon>Buprestoidea</taxon>
        <taxon>Buprestidae</taxon>
        <taxon>Agrilinae</taxon>
        <taxon>Agrilus</taxon>
    </lineage>
</organism>
<dbReference type="InterPro" id="IPR036812">
    <property type="entry name" value="NAD(P)_OxRdtase_dom_sf"/>
</dbReference>
<dbReference type="STRING" id="224129.A0A1W4WN46"/>
<keyword evidence="9" id="KW-1185">Reference proteome</keyword>
<feature type="domain" description="NADP-dependent oxidoreductase" evidence="8">
    <location>
        <begin position="40"/>
        <end position="316"/>
    </location>
</feature>
<dbReference type="KEGG" id="apln:108737140"/>
<dbReference type="PROSITE" id="PS00063">
    <property type="entry name" value="ALDOKETO_REDUCTASE_3"/>
    <property type="match status" value="1"/>
</dbReference>